<dbReference type="EMBL" id="LT594323">
    <property type="protein sequence ID" value="SBT45728.1"/>
    <property type="molecule type" value="Genomic_DNA"/>
</dbReference>
<proteinExistence type="predicted"/>
<dbReference type="Proteomes" id="UP000199385">
    <property type="component" value="Chromosome I"/>
</dbReference>
<sequence length="242" mass="26782">MMEGMAASFRVGDVLRLSCPYTPATVAGTSPDHISVRWPWWAVDPESDWIRWNGDVALVRSAASPEWADELFRTVPPAEGLRPGEHCRVGIPPTLVHVMAVHRFDPPLETGRLPRPRTHVVVLPAGRSQDPMREEQGYEIDPDDDIPIRIELVFRPYAFLQSGDELVDRNERAWSFHGPWDWYAFDGGAPGTPAWPLTLLARDGTADPDAAAVIGRATADGSHAQELDRWKALTGAEPAPAR</sequence>
<organism evidence="1 2">
    <name type="scientific">Micromonospora auratinigra</name>
    <dbReference type="NCBI Taxonomy" id="261654"/>
    <lineage>
        <taxon>Bacteria</taxon>
        <taxon>Bacillati</taxon>
        <taxon>Actinomycetota</taxon>
        <taxon>Actinomycetes</taxon>
        <taxon>Micromonosporales</taxon>
        <taxon>Micromonosporaceae</taxon>
        <taxon>Micromonospora</taxon>
    </lineage>
</organism>
<keyword evidence="2" id="KW-1185">Reference proteome</keyword>
<accession>A0A1A8ZPA7</accession>
<name>A0A1A8ZPA7_9ACTN</name>
<gene>
    <name evidence="1" type="ORF">GA0070611_3124</name>
</gene>
<evidence type="ECO:0000313" key="2">
    <source>
        <dbReference type="Proteomes" id="UP000199385"/>
    </source>
</evidence>
<reference evidence="2" key="1">
    <citation type="submission" date="2016-06" db="EMBL/GenBank/DDBJ databases">
        <authorList>
            <person name="Varghese N."/>
            <person name="Submissions Spin"/>
        </authorList>
    </citation>
    <scope>NUCLEOTIDE SEQUENCE [LARGE SCALE GENOMIC DNA]</scope>
    <source>
        <strain evidence="2">DSM 44815</strain>
    </source>
</reference>
<evidence type="ECO:0000313" key="1">
    <source>
        <dbReference type="EMBL" id="SBT45728.1"/>
    </source>
</evidence>
<protein>
    <submittedName>
        <fullName evidence="1">Uncharacterized protein</fullName>
    </submittedName>
</protein>
<dbReference type="PATRIC" id="fig|261654.4.peg.3176"/>
<dbReference type="AlphaFoldDB" id="A0A1A8ZPA7"/>